<dbReference type="Pfam" id="PF12833">
    <property type="entry name" value="HTH_18"/>
    <property type="match status" value="1"/>
</dbReference>
<dbReference type="RefSeq" id="WP_376846581.1">
    <property type="nucleotide sequence ID" value="NZ_JBHSFW010000009.1"/>
</dbReference>
<dbReference type="Gene3D" id="1.10.10.60">
    <property type="entry name" value="Homeodomain-like"/>
    <property type="match status" value="1"/>
</dbReference>
<name>A0ABV9GNE4_9BACL</name>
<dbReference type="SMART" id="SM00342">
    <property type="entry name" value="HTH_ARAC"/>
    <property type="match status" value="1"/>
</dbReference>
<dbReference type="PROSITE" id="PS01124">
    <property type="entry name" value="HTH_ARAC_FAMILY_2"/>
    <property type="match status" value="1"/>
</dbReference>
<evidence type="ECO:0000259" key="4">
    <source>
        <dbReference type="PROSITE" id="PS01124"/>
    </source>
</evidence>
<dbReference type="InterPro" id="IPR046532">
    <property type="entry name" value="DUF6597"/>
</dbReference>
<dbReference type="Pfam" id="PF20240">
    <property type="entry name" value="DUF6597"/>
    <property type="match status" value="1"/>
</dbReference>
<gene>
    <name evidence="5" type="ORF">ACFO4N_12245</name>
</gene>
<dbReference type="InterPro" id="IPR050204">
    <property type="entry name" value="AraC_XylS_family_regulators"/>
</dbReference>
<feature type="domain" description="HTH araC/xylS-type" evidence="4">
    <location>
        <begin position="172"/>
        <end position="270"/>
    </location>
</feature>
<sequence length="274" mass="31862">MRRYLPVQPPKLQKDVVDAHYRYREYLPSKCLASYVACYWTVDYAPSVKKKLHRIIPDGCVDIIIDRKSPSFSKAAFVAGLMTEFEAINLSQNVSLFGIRFFSDTASRFLHYPVSEFTGYHVLLEEIWGFEAALMVEQVVSAAGMTELVEKVEATLMDILHSQPPISDEWFRISMQYIYANRGMLSIRSLAEELNYSERHLRRIFKKEIGTNPKELLNIIRFQSLLQELYHGSQHRLTDLAVKYGYYDQSHFIRHFKRYYGLLPGQVIKSETGP</sequence>
<dbReference type="PANTHER" id="PTHR46796">
    <property type="entry name" value="HTH-TYPE TRANSCRIPTIONAL ACTIVATOR RHAS-RELATED"/>
    <property type="match status" value="1"/>
</dbReference>
<dbReference type="PANTHER" id="PTHR46796:SF13">
    <property type="entry name" value="HTH-TYPE TRANSCRIPTIONAL ACTIVATOR RHAS"/>
    <property type="match status" value="1"/>
</dbReference>
<keyword evidence="1" id="KW-0805">Transcription regulation</keyword>
<organism evidence="5 6">
    <name type="scientific">Camelliibacillus cellulosilyticus</name>
    <dbReference type="NCBI Taxonomy" id="2174486"/>
    <lineage>
        <taxon>Bacteria</taxon>
        <taxon>Bacillati</taxon>
        <taxon>Bacillota</taxon>
        <taxon>Bacilli</taxon>
        <taxon>Bacillales</taxon>
        <taxon>Sporolactobacillaceae</taxon>
        <taxon>Camelliibacillus</taxon>
    </lineage>
</organism>
<keyword evidence="3" id="KW-0804">Transcription</keyword>
<dbReference type="EMBL" id="JBHSFW010000009">
    <property type="protein sequence ID" value="MFC4619483.1"/>
    <property type="molecule type" value="Genomic_DNA"/>
</dbReference>
<comment type="caution">
    <text evidence="5">The sequence shown here is derived from an EMBL/GenBank/DDBJ whole genome shotgun (WGS) entry which is preliminary data.</text>
</comment>
<keyword evidence="2" id="KW-0238">DNA-binding</keyword>
<evidence type="ECO:0000256" key="2">
    <source>
        <dbReference type="ARBA" id="ARBA00023125"/>
    </source>
</evidence>
<evidence type="ECO:0000313" key="5">
    <source>
        <dbReference type="EMBL" id="MFC4619483.1"/>
    </source>
</evidence>
<accession>A0ABV9GNE4</accession>
<dbReference type="InterPro" id="IPR018060">
    <property type="entry name" value="HTH_AraC"/>
</dbReference>
<evidence type="ECO:0000313" key="6">
    <source>
        <dbReference type="Proteomes" id="UP001596022"/>
    </source>
</evidence>
<protein>
    <submittedName>
        <fullName evidence="5">DUF6597 domain-containing transcriptional factor</fullName>
    </submittedName>
</protein>
<reference evidence="6" key="1">
    <citation type="journal article" date="2019" name="Int. J. Syst. Evol. Microbiol.">
        <title>The Global Catalogue of Microorganisms (GCM) 10K type strain sequencing project: providing services to taxonomists for standard genome sequencing and annotation.</title>
        <authorList>
            <consortium name="The Broad Institute Genomics Platform"/>
            <consortium name="The Broad Institute Genome Sequencing Center for Infectious Disease"/>
            <person name="Wu L."/>
            <person name="Ma J."/>
        </authorList>
    </citation>
    <scope>NUCLEOTIDE SEQUENCE [LARGE SCALE GENOMIC DNA]</scope>
    <source>
        <strain evidence="6">CGMCC 1.16306</strain>
    </source>
</reference>
<evidence type="ECO:0000256" key="1">
    <source>
        <dbReference type="ARBA" id="ARBA00023015"/>
    </source>
</evidence>
<dbReference type="InterPro" id="IPR009057">
    <property type="entry name" value="Homeodomain-like_sf"/>
</dbReference>
<dbReference type="SUPFAM" id="SSF46689">
    <property type="entry name" value="Homeodomain-like"/>
    <property type="match status" value="2"/>
</dbReference>
<keyword evidence="6" id="KW-1185">Reference proteome</keyword>
<proteinExistence type="predicted"/>
<dbReference type="Proteomes" id="UP001596022">
    <property type="component" value="Unassembled WGS sequence"/>
</dbReference>
<evidence type="ECO:0000256" key="3">
    <source>
        <dbReference type="ARBA" id="ARBA00023163"/>
    </source>
</evidence>